<keyword evidence="3" id="KW-1185">Reference proteome</keyword>
<organism evidence="2 3">
    <name type="scientific">Mytilus coruscus</name>
    <name type="common">Sea mussel</name>
    <dbReference type="NCBI Taxonomy" id="42192"/>
    <lineage>
        <taxon>Eukaryota</taxon>
        <taxon>Metazoa</taxon>
        <taxon>Spiralia</taxon>
        <taxon>Lophotrochozoa</taxon>
        <taxon>Mollusca</taxon>
        <taxon>Bivalvia</taxon>
        <taxon>Autobranchia</taxon>
        <taxon>Pteriomorphia</taxon>
        <taxon>Mytilida</taxon>
        <taxon>Mytiloidea</taxon>
        <taxon>Mytilidae</taxon>
        <taxon>Mytilinae</taxon>
        <taxon>Mytilus</taxon>
    </lineage>
</organism>
<feature type="domain" description="Integrase core" evidence="1">
    <location>
        <begin position="120"/>
        <end position="228"/>
    </location>
</feature>
<dbReference type="InterPro" id="IPR058913">
    <property type="entry name" value="Integrase_dom_put"/>
</dbReference>
<dbReference type="PANTHER" id="PTHR46791:SF13">
    <property type="entry name" value="CLR5 DOMAIN-CONTAINING PROTEIN"/>
    <property type="match status" value="1"/>
</dbReference>
<name>A0A6J8BZ77_MYTCO</name>
<dbReference type="Pfam" id="PF24764">
    <property type="entry name" value="rva_4"/>
    <property type="match status" value="1"/>
</dbReference>
<dbReference type="EMBL" id="CACVKT020004242">
    <property type="protein sequence ID" value="CAC5388696.1"/>
    <property type="molecule type" value="Genomic_DNA"/>
</dbReference>
<evidence type="ECO:0000313" key="3">
    <source>
        <dbReference type="Proteomes" id="UP000507470"/>
    </source>
</evidence>
<accession>A0A6J8BZ77</accession>
<dbReference type="OrthoDB" id="6141539at2759"/>
<dbReference type="PANTHER" id="PTHR46791">
    <property type="entry name" value="EXPRESSED PROTEIN"/>
    <property type="match status" value="1"/>
</dbReference>
<sequence length="505" mass="59126">MQERDQLMFVYFHLGLNYKEILRILNEKHRIGISLCYLKRLLASFGLYRRKNYSDLLDVAMFIHEQVQESGQLNGYRWMYLKCLHSGLTVRKETVRLLMRALNPGGVNNRLKRKLKRREYNGQGPNFTWHLDSYDKLKPFGFCINGRIDGYSRFIVWLHVNKTSSDPRVIAGYYIKAVIRNNGVPLRMRGDLGTENTHTAQMQTFFHRNDHRNTFIYGTSQHNQRIEKGIPECRRYLEPSQNPTVHQRHHRGSLLKSHRIAAQPPLPDINHPTSNIKQPKECSEVKGLPHLKLLLSTAIYHEIQNADPILANVPFGPKNNKYVKIDNSMNANRGNRQRSTFYDDCGVWDSSSGNTIKTHYIVSDNTRQVTKKEGQYCIGQKRKGTLSFIPLNPQPSETDIVTLRKFYTALKRDSSYKKRVTWLSSTVDHNLQKTAVYEYLGQYPPVSHEQFIRTDHKTMQQIRADVKFNRPQKIYSDNLQNYDINLAPRDTKQIRNIKYRDEKKE</sequence>
<protein>
    <recommendedName>
        <fullName evidence="1">Integrase core domain-containing protein</fullName>
    </recommendedName>
</protein>
<reference evidence="2 3" key="1">
    <citation type="submission" date="2020-06" db="EMBL/GenBank/DDBJ databases">
        <authorList>
            <person name="Li R."/>
            <person name="Bekaert M."/>
        </authorList>
    </citation>
    <scope>NUCLEOTIDE SEQUENCE [LARGE SCALE GENOMIC DNA]</scope>
    <source>
        <strain evidence="3">wild</strain>
    </source>
</reference>
<dbReference type="Proteomes" id="UP000507470">
    <property type="component" value="Unassembled WGS sequence"/>
</dbReference>
<dbReference type="AlphaFoldDB" id="A0A6J8BZ77"/>
<gene>
    <name evidence="2" type="ORF">MCOR_23945</name>
</gene>
<evidence type="ECO:0000313" key="2">
    <source>
        <dbReference type="EMBL" id="CAC5388696.1"/>
    </source>
</evidence>
<evidence type="ECO:0000259" key="1">
    <source>
        <dbReference type="Pfam" id="PF24764"/>
    </source>
</evidence>
<proteinExistence type="predicted"/>